<dbReference type="AlphaFoldDB" id="A0A080ML67"/>
<keyword evidence="2" id="KW-1185">Reference proteome</keyword>
<name>A0A080ML67_9PROT</name>
<reference evidence="1" key="1">
    <citation type="submission" date="2014-02" db="EMBL/GenBank/DDBJ databases">
        <title>Expanding our view of genomic diversity in Candidatus Accumulibacter clades.</title>
        <authorList>
            <person name="Skennerton C.T."/>
            <person name="Barr J.J."/>
            <person name="Slater F.R."/>
            <person name="Bond P.L."/>
            <person name="Tyson G.W."/>
        </authorList>
    </citation>
    <scope>NUCLEOTIDE SEQUENCE [LARGE SCALE GENOMIC DNA]</scope>
</reference>
<gene>
    <name evidence="1" type="ORF">AW06_000326</name>
</gene>
<protein>
    <submittedName>
        <fullName evidence="1">Uncharacterized protein</fullName>
    </submittedName>
</protein>
<evidence type="ECO:0000313" key="1">
    <source>
        <dbReference type="EMBL" id="KFB78374.1"/>
    </source>
</evidence>
<accession>A0A080ML67</accession>
<evidence type="ECO:0000313" key="2">
    <source>
        <dbReference type="Proteomes" id="UP000021315"/>
    </source>
</evidence>
<proteinExistence type="predicted"/>
<dbReference type="EMBL" id="JDST02000005">
    <property type="protein sequence ID" value="KFB78374.1"/>
    <property type="molecule type" value="Genomic_DNA"/>
</dbReference>
<dbReference type="Proteomes" id="UP000021315">
    <property type="component" value="Unassembled WGS sequence"/>
</dbReference>
<comment type="caution">
    <text evidence="1">The sequence shown here is derived from an EMBL/GenBank/DDBJ whole genome shotgun (WGS) entry which is preliminary data.</text>
</comment>
<organism evidence="1 2">
    <name type="scientific">Candidatus Accumulibacter cognatus</name>
    <dbReference type="NCBI Taxonomy" id="2954383"/>
    <lineage>
        <taxon>Bacteria</taxon>
        <taxon>Pseudomonadati</taxon>
        <taxon>Pseudomonadota</taxon>
        <taxon>Betaproteobacteria</taxon>
        <taxon>Candidatus Accumulibacter</taxon>
    </lineage>
</organism>
<sequence length="32" mass="3327">MLPSKLGHKSALDDVMKSLSGTVFGPVAQAKL</sequence>